<keyword evidence="2" id="KW-1185">Reference proteome</keyword>
<reference evidence="1 2" key="1">
    <citation type="submission" date="2021-05" db="EMBL/GenBank/DDBJ databases">
        <title>Fusibacter ferrireducens sp. nov., an anaerobic, sulfur- and Fe-reducing bacterium isolated from the mangrove sediment.</title>
        <authorList>
            <person name="Qiu D."/>
        </authorList>
    </citation>
    <scope>NUCLEOTIDE SEQUENCE [LARGE SCALE GENOMIC DNA]</scope>
    <source>
        <strain evidence="1 2">DSM 12116</strain>
    </source>
</reference>
<dbReference type="RefSeq" id="WP_213235062.1">
    <property type="nucleotide sequence ID" value="NZ_JAHBCL010000001.1"/>
</dbReference>
<evidence type="ECO:0000313" key="1">
    <source>
        <dbReference type="EMBL" id="MBS7525280.1"/>
    </source>
</evidence>
<organism evidence="1 2">
    <name type="scientific">Fusibacter paucivorans</name>
    <dbReference type="NCBI Taxonomy" id="76009"/>
    <lineage>
        <taxon>Bacteria</taxon>
        <taxon>Bacillati</taxon>
        <taxon>Bacillota</taxon>
        <taxon>Clostridia</taxon>
        <taxon>Eubacteriales</taxon>
        <taxon>Eubacteriales Family XII. Incertae Sedis</taxon>
        <taxon>Fusibacter</taxon>
    </lineage>
</organism>
<dbReference type="InterPro" id="IPR021269">
    <property type="entry name" value="DUF2848"/>
</dbReference>
<dbReference type="Pfam" id="PF11010">
    <property type="entry name" value="DUF2848"/>
    <property type="match status" value="1"/>
</dbReference>
<gene>
    <name evidence="1" type="ORF">KHM83_01170</name>
</gene>
<sequence>MGTIHFEIEAVNAEKKIQQVDFNELLVIGYAGRNIEKTMEHIKELEEQLNVPAPKRIPTIFECSHECLTQAETIKFSGAQTSGEVEYVMVLIEGVLYIGLGSDHTDRGLESVSVPKSKQVCPKPISKTIWPFEELKDHWDQIRLVSYQSVDGKEVMYQDGTLADILPADKILNEINERVGNIQNSIIYSGTVPLINGFVYGDVFKCEMIDDVLKRKIELVYDIDIIPEVER</sequence>
<dbReference type="EMBL" id="JAHBCL010000001">
    <property type="protein sequence ID" value="MBS7525280.1"/>
    <property type="molecule type" value="Genomic_DNA"/>
</dbReference>
<accession>A0ABS5PJH1</accession>
<proteinExistence type="predicted"/>
<comment type="caution">
    <text evidence="1">The sequence shown here is derived from an EMBL/GenBank/DDBJ whole genome shotgun (WGS) entry which is preliminary data.</text>
</comment>
<protein>
    <submittedName>
        <fullName evidence="1">DUF2848 family protein</fullName>
    </submittedName>
</protein>
<name>A0ABS5PJH1_9FIRM</name>
<evidence type="ECO:0000313" key="2">
    <source>
        <dbReference type="Proteomes" id="UP000746471"/>
    </source>
</evidence>
<dbReference type="Proteomes" id="UP000746471">
    <property type="component" value="Unassembled WGS sequence"/>
</dbReference>